<dbReference type="EMBL" id="WABS01000087">
    <property type="protein sequence ID" value="MBI0557365.1"/>
    <property type="molecule type" value="Genomic_DNA"/>
</dbReference>
<gene>
    <name evidence="1" type="ordered locus">W5S_1462</name>
    <name evidence="2" type="ORF">F6Q06_23245</name>
</gene>
<name>A0A0H3I6K4_PECPM</name>
<reference evidence="1 3" key="1">
    <citation type="journal article" date="2012" name="J. Bacteriol.">
        <title>Genome sequence of Pectobacterium sp. strain SCC3193.</title>
        <authorList>
            <person name="Koskinen J.P."/>
            <person name="Laine P."/>
            <person name="Niemi O."/>
            <person name="Nykyri J."/>
            <person name="Harjunpaa H."/>
            <person name="Auvinen P."/>
            <person name="Paulin L."/>
            <person name="Pirhonen M."/>
            <person name="Palva T."/>
            <person name="Holm L."/>
        </authorList>
    </citation>
    <scope>NUCLEOTIDE SEQUENCE [LARGE SCALE GENOMIC DNA]</scope>
    <source>
        <strain evidence="1 3">SCC3193</strain>
    </source>
</reference>
<dbReference type="HOGENOM" id="CLU_1487699_0_0_6"/>
<protein>
    <submittedName>
        <fullName evidence="1">Uncharacterized protein</fullName>
    </submittedName>
</protein>
<sequence>MSDNIDQFSIYAAKVFETLYDSFPVPIAIKQREVIADYLNFDNYEELKQLRIRRDIADIVDCVEDEDLKATVKEKRPAIEARLAELERDERNGVDRQERIFNGTLDFLCWEGLIRHCDNGYQLTAKGFSHLNKSFKGGEIAGENDKNISVLKAVFEKSSETSLQVAVGTIVNVLTKVLGYS</sequence>
<reference evidence="4" key="3">
    <citation type="submission" date="2023-07" db="EMBL/GenBank/DDBJ databases">
        <title>Identification of Pectobacterium versatile causing blackleg of potato from New York State with a whole genome sequencing approach.</title>
        <authorList>
            <person name="Ma X."/>
            <person name="Swingle B."/>
        </authorList>
    </citation>
    <scope>NUCLEOTIDE SEQUENCE [LARGE SCALE GENOMIC DNA]</scope>
    <source>
        <strain evidence="4">NY1588A</strain>
    </source>
</reference>
<proteinExistence type="predicted"/>
<organism evidence="1 3">
    <name type="scientific">Pectobacterium parmentieri</name>
    <dbReference type="NCBI Taxonomy" id="1905730"/>
    <lineage>
        <taxon>Bacteria</taxon>
        <taxon>Pseudomonadati</taxon>
        <taxon>Pseudomonadota</taxon>
        <taxon>Gammaproteobacteria</taxon>
        <taxon>Enterobacterales</taxon>
        <taxon>Pectobacteriaceae</taxon>
        <taxon>Pectobacterium</taxon>
    </lineage>
</organism>
<dbReference type="AlphaFoldDB" id="A0A0H3I6K4"/>
<reference evidence="2" key="4">
    <citation type="submission" date="2024-05" db="EMBL/GenBank/DDBJ databases">
        <title>Identification of Pectobacterium versatile causing blackleg of potato from New York State with a whole genome sequencing approach.</title>
        <authorList>
            <person name="Ma X."/>
            <person name="Swingle B."/>
        </authorList>
    </citation>
    <scope>NUCLEOTIDE SEQUENCE</scope>
    <source>
        <strain evidence="2">NY1588A</strain>
    </source>
</reference>
<dbReference type="STRING" id="1905730.W5S_1462"/>
<evidence type="ECO:0000313" key="4">
    <source>
        <dbReference type="Proteomes" id="UP001194579"/>
    </source>
</evidence>
<evidence type="ECO:0000313" key="3">
    <source>
        <dbReference type="Proteomes" id="UP000008044"/>
    </source>
</evidence>
<dbReference type="RefSeq" id="WP_014699217.1">
    <property type="nucleotide sequence ID" value="NC_017845.1"/>
</dbReference>
<dbReference type="Proteomes" id="UP001194579">
    <property type="component" value="Unassembled WGS sequence"/>
</dbReference>
<accession>A0A0H3I6K4</accession>
<dbReference type="PATRIC" id="fig|1166016.3.peg.1483"/>
<evidence type="ECO:0000313" key="2">
    <source>
        <dbReference type="EMBL" id="MBI0557365.1"/>
    </source>
</evidence>
<dbReference type="KEGG" id="pec:W5S_1462"/>
<reference evidence="1" key="2">
    <citation type="submission" date="2012-03" db="EMBL/GenBank/DDBJ databases">
        <authorList>
            <person name="Koskinen P."/>
            <person name="Laine P."/>
            <person name="Niemi O."/>
            <person name="Nykyri J."/>
            <person name="Harjunpaa H."/>
            <person name="Auvinen P."/>
            <person name="Paulin L."/>
            <person name="Pirhonen M."/>
            <person name="Palva T."/>
            <person name="Holm L."/>
        </authorList>
    </citation>
    <scope>NUCLEOTIDE SEQUENCE</scope>
    <source>
        <strain evidence="1">SCC3193</strain>
    </source>
</reference>
<evidence type="ECO:0000313" key="1">
    <source>
        <dbReference type="EMBL" id="AFI89556.1"/>
    </source>
</evidence>
<keyword evidence="4" id="KW-1185">Reference proteome</keyword>
<dbReference type="Proteomes" id="UP000008044">
    <property type="component" value="Chromosome"/>
</dbReference>
<dbReference type="EMBL" id="CP003415">
    <property type="protein sequence ID" value="AFI89556.1"/>
    <property type="molecule type" value="Genomic_DNA"/>
</dbReference>